<dbReference type="AlphaFoldDB" id="A0A0G0YTC7"/>
<organism evidence="1 2">
    <name type="scientific">Candidatus Daviesbacteria bacterium GW2011_GWB1_41_5</name>
    <dbReference type="NCBI Taxonomy" id="1618429"/>
    <lineage>
        <taxon>Bacteria</taxon>
        <taxon>Candidatus Daviesiibacteriota</taxon>
    </lineage>
</organism>
<reference evidence="1 2" key="1">
    <citation type="journal article" date="2015" name="Nature">
        <title>rRNA introns, odd ribosomes, and small enigmatic genomes across a large radiation of phyla.</title>
        <authorList>
            <person name="Brown C.T."/>
            <person name="Hug L.A."/>
            <person name="Thomas B.C."/>
            <person name="Sharon I."/>
            <person name="Castelle C.J."/>
            <person name="Singh A."/>
            <person name="Wilkins M.J."/>
            <person name="Williams K.H."/>
            <person name="Banfield J.F."/>
        </authorList>
    </citation>
    <scope>NUCLEOTIDE SEQUENCE [LARGE SCALE GENOMIC DNA]</scope>
</reference>
<sequence>MEKRIRVVRQIETGMSTRAKDPLFSPFLDALIPKIGSRDFGAFCEWVGILPRVGKTARGRERMIAHVVHTAAEAFRD</sequence>
<dbReference type="EMBL" id="LCBN01000038">
    <property type="protein sequence ID" value="KKS12901.1"/>
    <property type="molecule type" value="Genomic_DNA"/>
</dbReference>
<protein>
    <submittedName>
        <fullName evidence="1">Uncharacterized protein</fullName>
    </submittedName>
</protein>
<name>A0A0G0YTC7_9BACT</name>
<evidence type="ECO:0000313" key="2">
    <source>
        <dbReference type="Proteomes" id="UP000034753"/>
    </source>
</evidence>
<comment type="caution">
    <text evidence="1">The sequence shown here is derived from an EMBL/GenBank/DDBJ whole genome shotgun (WGS) entry which is preliminary data.</text>
</comment>
<dbReference type="Proteomes" id="UP000034753">
    <property type="component" value="Unassembled WGS sequence"/>
</dbReference>
<gene>
    <name evidence="1" type="ORF">UU67_C0038G0018</name>
</gene>
<proteinExistence type="predicted"/>
<evidence type="ECO:0000313" key="1">
    <source>
        <dbReference type="EMBL" id="KKS12901.1"/>
    </source>
</evidence>
<accession>A0A0G0YTC7</accession>